<organism evidence="2">
    <name type="scientific">Clastoptera arizonana</name>
    <name type="common">Arizona spittle bug</name>
    <dbReference type="NCBI Taxonomy" id="38151"/>
    <lineage>
        <taxon>Eukaryota</taxon>
        <taxon>Metazoa</taxon>
        <taxon>Ecdysozoa</taxon>
        <taxon>Arthropoda</taxon>
        <taxon>Hexapoda</taxon>
        <taxon>Insecta</taxon>
        <taxon>Pterygota</taxon>
        <taxon>Neoptera</taxon>
        <taxon>Paraneoptera</taxon>
        <taxon>Hemiptera</taxon>
        <taxon>Auchenorrhyncha</taxon>
        <taxon>Cercopoidea</taxon>
        <taxon>Clastopteridae</taxon>
        <taxon>Clastoptera</taxon>
    </lineage>
</organism>
<keyword evidence="1" id="KW-0812">Transmembrane</keyword>
<feature type="non-terminal residue" evidence="2">
    <location>
        <position position="1"/>
    </location>
</feature>
<sequence>LLLTVLNVYIIIYYVVLRIISWEVRMIKIIVLITCLIMQCTSLIDYTPSNITIASVCEKIKHLDKTLLDVYKNIPIGYGNKLIKLLRKYVDNMKELVYFADQDKNKTLIEGASVIEDIGPSFMEHPFDEKELKNKFNWTDDEYGDMYDLRRKTVKVWNDLHDHF</sequence>
<proteinExistence type="predicted"/>
<evidence type="ECO:0000313" key="2">
    <source>
        <dbReference type="EMBL" id="JAS31599.1"/>
    </source>
</evidence>
<reference evidence="2" key="1">
    <citation type="submission" date="2015-12" db="EMBL/GenBank/DDBJ databases">
        <title>De novo transcriptome assembly of four potential Pierce s Disease insect vectors from Arizona vineyards.</title>
        <authorList>
            <person name="Tassone E.E."/>
        </authorList>
    </citation>
    <scope>NUCLEOTIDE SEQUENCE</scope>
</reference>
<dbReference type="AlphaFoldDB" id="A0A1B6E107"/>
<dbReference type="EMBL" id="GEDC01005699">
    <property type="protein sequence ID" value="JAS31599.1"/>
    <property type="molecule type" value="Transcribed_RNA"/>
</dbReference>
<keyword evidence="1" id="KW-0472">Membrane</keyword>
<feature type="transmembrane region" description="Helical" evidence="1">
    <location>
        <begin position="6"/>
        <end position="22"/>
    </location>
</feature>
<gene>
    <name evidence="2" type="ORF">g.1842</name>
</gene>
<evidence type="ECO:0000256" key="1">
    <source>
        <dbReference type="SAM" id="Phobius"/>
    </source>
</evidence>
<accession>A0A1B6E107</accession>
<name>A0A1B6E107_9HEMI</name>
<protein>
    <submittedName>
        <fullName evidence="2">Uncharacterized protein</fullName>
    </submittedName>
</protein>
<keyword evidence="1" id="KW-1133">Transmembrane helix</keyword>